<dbReference type="EMBL" id="JBHTBZ010000041">
    <property type="protein sequence ID" value="MFC7461582.1"/>
    <property type="molecule type" value="Genomic_DNA"/>
</dbReference>
<dbReference type="RefSeq" id="WP_382201879.1">
    <property type="nucleotide sequence ID" value="NZ_JBHTBZ010000041.1"/>
</dbReference>
<reference evidence="3" key="1">
    <citation type="journal article" date="2019" name="Int. J. Syst. Evol. Microbiol.">
        <title>The Global Catalogue of Microorganisms (GCM) 10K type strain sequencing project: providing services to taxonomists for standard genome sequencing and annotation.</title>
        <authorList>
            <consortium name="The Broad Institute Genomics Platform"/>
            <consortium name="The Broad Institute Genome Sequencing Center for Infectious Disease"/>
            <person name="Wu L."/>
            <person name="Ma J."/>
        </authorList>
    </citation>
    <scope>NUCLEOTIDE SEQUENCE [LARGE SCALE GENOMIC DNA]</scope>
    <source>
        <strain evidence="3">CCUG 53903</strain>
    </source>
</reference>
<evidence type="ECO:0000256" key="1">
    <source>
        <dbReference type="SAM" id="Phobius"/>
    </source>
</evidence>
<evidence type="ECO:0000313" key="3">
    <source>
        <dbReference type="Proteomes" id="UP001596457"/>
    </source>
</evidence>
<feature type="transmembrane region" description="Helical" evidence="1">
    <location>
        <begin position="6"/>
        <end position="27"/>
    </location>
</feature>
<keyword evidence="1" id="KW-1133">Transmembrane helix</keyword>
<organism evidence="2 3">
    <name type="scientific">Hydrogenophaga defluvii</name>
    <dbReference type="NCBI Taxonomy" id="249410"/>
    <lineage>
        <taxon>Bacteria</taxon>
        <taxon>Pseudomonadati</taxon>
        <taxon>Pseudomonadota</taxon>
        <taxon>Betaproteobacteria</taxon>
        <taxon>Burkholderiales</taxon>
        <taxon>Comamonadaceae</taxon>
        <taxon>Hydrogenophaga</taxon>
    </lineage>
</organism>
<dbReference type="Proteomes" id="UP001596457">
    <property type="component" value="Unassembled WGS sequence"/>
</dbReference>
<keyword evidence="1" id="KW-0472">Membrane</keyword>
<name>A0ABW2SFC9_9BURK</name>
<sequence>MIQDFLSSFFGAAFGLSLIAFLGRTWIEARVRGSINQQYKTQFELFQRSLNRKEKVAIVAQLLAEYMKTPYGETIEREQRTLLNRLSLEATLWLPSELALEISKRLQNAPDAKTPFELIVLARHHLSEDDSLSVEAVTIWGWDREKSAEPIFAVARK</sequence>
<gene>
    <name evidence="2" type="ORF">ACFQU0_14205</name>
</gene>
<comment type="caution">
    <text evidence="2">The sequence shown here is derived from an EMBL/GenBank/DDBJ whole genome shotgun (WGS) entry which is preliminary data.</text>
</comment>
<protein>
    <submittedName>
        <fullName evidence="2">Uncharacterized protein</fullName>
    </submittedName>
</protein>
<evidence type="ECO:0000313" key="2">
    <source>
        <dbReference type="EMBL" id="MFC7461582.1"/>
    </source>
</evidence>
<proteinExistence type="predicted"/>
<accession>A0ABW2SFC9</accession>
<keyword evidence="1" id="KW-0812">Transmembrane</keyword>
<keyword evidence="3" id="KW-1185">Reference proteome</keyword>